<sequence>GGYPWGRFRGEGDERAAAKHFTGAEPGARAQILRGQGQQGPGGHHGVPDRGHRLALPGARRLLPGVPDVATFFRGLREATGDSFSSEVGRIMV</sequence>
<evidence type="ECO:0000313" key="1">
    <source>
        <dbReference type="EMBL" id="CAA9416037.1"/>
    </source>
</evidence>
<feature type="non-terminal residue" evidence="1">
    <location>
        <position position="93"/>
    </location>
</feature>
<name>A0A6J4PI31_9ACTN</name>
<reference evidence="1" key="1">
    <citation type="submission" date="2020-02" db="EMBL/GenBank/DDBJ databases">
        <authorList>
            <person name="Meier V. D."/>
        </authorList>
    </citation>
    <scope>NUCLEOTIDE SEQUENCE</scope>
    <source>
        <strain evidence="1">AVDCRST_MAG55</strain>
    </source>
</reference>
<gene>
    <name evidence="1" type="ORF">AVDCRST_MAG55-1652</name>
</gene>
<feature type="non-terminal residue" evidence="1">
    <location>
        <position position="1"/>
    </location>
</feature>
<organism evidence="1">
    <name type="scientific">uncultured Rubrobacteraceae bacterium</name>
    <dbReference type="NCBI Taxonomy" id="349277"/>
    <lineage>
        <taxon>Bacteria</taxon>
        <taxon>Bacillati</taxon>
        <taxon>Actinomycetota</taxon>
        <taxon>Rubrobacteria</taxon>
        <taxon>Rubrobacterales</taxon>
        <taxon>Rubrobacteraceae</taxon>
        <taxon>environmental samples</taxon>
    </lineage>
</organism>
<dbReference type="AlphaFoldDB" id="A0A6J4PI31"/>
<protein>
    <submittedName>
        <fullName evidence="1">Uncharacterized protein</fullName>
    </submittedName>
</protein>
<proteinExistence type="predicted"/>
<dbReference type="EMBL" id="CADCUZ010000071">
    <property type="protein sequence ID" value="CAA9416037.1"/>
    <property type="molecule type" value="Genomic_DNA"/>
</dbReference>
<accession>A0A6J4PI31</accession>